<dbReference type="InterPro" id="IPR004013">
    <property type="entry name" value="PHP_dom"/>
</dbReference>
<evidence type="ECO:0000259" key="1">
    <source>
        <dbReference type="SMART" id="SM00481"/>
    </source>
</evidence>
<reference evidence="3" key="1">
    <citation type="submission" date="2015-08" db="EMBL/GenBank/DDBJ databases">
        <authorList>
            <person name="Varghese N."/>
        </authorList>
    </citation>
    <scope>NUCLEOTIDE SEQUENCE [LARGE SCALE GENOMIC DNA]</scope>
    <source>
        <strain evidence="3">DSM 18181</strain>
    </source>
</reference>
<dbReference type="SUPFAM" id="SSF89550">
    <property type="entry name" value="PHP domain-like"/>
    <property type="match status" value="1"/>
</dbReference>
<feature type="domain" description="Polymerase/histidinol phosphatase N-terminal" evidence="1">
    <location>
        <begin position="28"/>
        <end position="93"/>
    </location>
</feature>
<dbReference type="STRING" id="339866.GCA_001418255_02058"/>
<protein>
    <submittedName>
        <fullName evidence="2">Predicted metal-dependent phosphoesterase TrpH, contains PHP domain</fullName>
    </submittedName>
</protein>
<dbReference type="InterPro" id="IPR016195">
    <property type="entry name" value="Pol/histidinol_Pase-like"/>
</dbReference>
<dbReference type="NCBIfam" id="NF041577">
    <property type="entry name" value="nside_bi_sphtase"/>
    <property type="match status" value="1"/>
</dbReference>
<dbReference type="AlphaFoldDB" id="A0A0K6I5C0"/>
<dbReference type="PANTHER" id="PTHR42924">
    <property type="entry name" value="EXONUCLEASE"/>
    <property type="match status" value="1"/>
</dbReference>
<dbReference type="InterPro" id="IPR003141">
    <property type="entry name" value="Pol/His_phosphatase_N"/>
</dbReference>
<dbReference type="Gene3D" id="3.20.20.140">
    <property type="entry name" value="Metal-dependent hydrolases"/>
    <property type="match status" value="1"/>
</dbReference>
<accession>A0A0K6I5C0</accession>
<dbReference type="InterPro" id="IPR052018">
    <property type="entry name" value="PHP_domain"/>
</dbReference>
<dbReference type="PANTHER" id="PTHR42924:SF3">
    <property type="entry name" value="POLYMERASE_HISTIDINOL PHOSPHATASE N-TERMINAL DOMAIN-CONTAINING PROTEIN"/>
    <property type="match status" value="1"/>
</dbReference>
<name>A0A0K6I5C0_9BURK</name>
<evidence type="ECO:0000313" key="2">
    <source>
        <dbReference type="EMBL" id="CUA98238.1"/>
    </source>
</evidence>
<dbReference type="Gene3D" id="1.10.150.650">
    <property type="match status" value="1"/>
</dbReference>
<dbReference type="CDD" id="cd07438">
    <property type="entry name" value="PHP_HisPPase_AMP"/>
    <property type="match status" value="1"/>
</dbReference>
<organism evidence="2 3">
    <name type="scientific">Thiomonas bhubaneswarensis</name>
    <dbReference type="NCBI Taxonomy" id="339866"/>
    <lineage>
        <taxon>Bacteria</taxon>
        <taxon>Pseudomonadati</taxon>
        <taxon>Pseudomonadota</taxon>
        <taxon>Betaproteobacteria</taxon>
        <taxon>Burkholderiales</taxon>
        <taxon>Thiomonas</taxon>
    </lineage>
</organism>
<dbReference type="GO" id="GO:0004534">
    <property type="term" value="F:5'-3' RNA exonuclease activity"/>
    <property type="evidence" value="ECO:0007669"/>
    <property type="project" value="TreeGrafter"/>
</dbReference>
<dbReference type="Proteomes" id="UP000183649">
    <property type="component" value="Unassembled WGS sequence"/>
</dbReference>
<dbReference type="InterPro" id="IPR049742">
    <property type="entry name" value="35NBP"/>
</dbReference>
<dbReference type="GO" id="GO:0035312">
    <property type="term" value="F:5'-3' DNA exonuclease activity"/>
    <property type="evidence" value="ECO:0007669"/>
    <property type="project" value="TreeGrafter"/>
</dbReference>
<proteinExistence type="predicted"/>
<sequence>MMRFAHPAEFRRAPYNGEVISRSQPRNPDLHCHSNVSDGTLAPDALARRAHAQGVDLWALTDHDELGGLLEARRTAEELGMRFVPGVEISVSVATQTVHIVALNIDPEHPTLIDGLQQIRAGRDQRARDMAAALEDHLGIEGVYAGALRFAGNPALLSRTHFARLLVERGICHQTHEVFSRFLTPGKPGYVEHEWASLDDALSWIRAAGGIAVIAHPGRYRFSATEEWALLDRFKSLGGQGIEVVTGSHTASQARKYAKLALEFGFYASRGSDFHSPGESVCDLGRLAPLPVDLAPVWDLLH</sequence>
<dbReference type="Pfam" id="PF02811">
    <property type="entry name" value="PHP"/>
    <property type="match status" value="1"/>
</dbReference>
<keyword evidence="3" id="KW-1185">Reference proteome</keyword>
<dbReference type="SMART" id="SM00481">
    <property type="entry name" value="POLIIIAc"/>
    <property type="match status" value="1"/>
</dbReference>
<gene>
    <name evidence="2" type="ORF">Ga0061069_10719</name>
</gene>
<dbReference type="EMBL" id="CYHF01000007">
    <property type="protein sequence ID" value="CUA98238.1"/>
    <property type="molecule type" value="Genomic_DNA"/>
</dbReference>
<evidence type="ECO:0000313" key="3">
    <source>
        <dbReference type="Proteomes" id="UP000183649"/>
    </source>
</evidence>